<dbReference type="GeneID" id="95981753"/>
<dbReference type="PROSITE" id="PS01129">
    <property type="entry name" value="PSI_RLU"/>
    <property type="match status" value="1"/>
</dbReference>
<feature type="compositionally biased region" description="Low complexity" evidence="1">
    <location>
        <begin position="563"/>
        <end position="584"/>
    </location>
</feature>
<feature type="region of interest" description="Disordered" evidence="1">
    <location>
        <begin position="349"/>
        <end position="390"/>
    </location>
</feature>
<dbReference type="Gene3D" id="3.30.2350.10">
    <property type="entry name" value="Pseudouridine synthase"/>
    <property type="match status" value="1"/>
</dbReference>
<organism evidence="3 4">
    <name type="scientific">Vanrija albida</name>
    <dbReference type="NCBI Taxonomy" id="181172"/>
    <lineage>
        <taxon>Eukaryota</taxon>
        <taxon>Fungi</taxon>
        <taxon>Dikarya</taxon>
        <taxon>Basidiomycota</taxon>
        <taxon>Agaricomycotina</taxon>
        <taxon>Tremellomycetes</taxon>
        <taxon>Trichosporonales</taxon>
        <taxon>Trichosporonaceae</taxon>
        <taxon>Vanrija</taxon>
    </lineage>
</organism>
<proteinExistence type="predicted"/>
<keyword evidence="4" id="KW-1185">Reference proteome</keyword>
<dbReference type="InterPro" id="IPR050188">
    <property type="entry name" value="RluA_PseudoU_synthase"/>
</dbReference>
<evidence type="ECO:0000259" key="2">
    <source>
        <dbReference type="Pfam" id="PF00849"/>
    </source>
</evidence>
<dbReference type="CDD" id="cd02557">
    <property type="entry name" value="PseudoU_synth_ScRIB2"/>
    <property type="match status" value="1"/>
</dbReference>
<evidence type="ECO:0000313" key="4">
    <source>
        <dbReference type="Proteomes" id="UP001565368"/>
    </source>
</evidence>
<dbReference type="Pfam" id="PF00849">
    <property type="entry name" value="PseudoU_synth_2"/>
    <property type="match status" value="1"/>
</dbReference>
<feature type="region of interest" description="Disordered" evidence="1">
    <location>
        <begin position="438"/>
        <end position="465"/>
    </location>
</feature>
<sequence>MAETNSTGPQDHAVPVPAPAAATTPETSTSAGPSHDLQADADERERLAKKARLEMYPNGMHPMLRYCTPYWWPYKTFAKQRWLGRRLLEVVATEFRDRSVDYYRHALECGVTRVNGVPAYPDYIVRDGDRIDNTVHRHEPPVSNDPVLVLHVDKEREFIVISKPGSMPVHAAGRYFKHTLLEILKADHGIKAYSVNRLDRLTSGLMILALSGKASARLAEEFKEGRVKKEYVARVRGKFPDGEITVDQPLLSVDRQMGLVIVAPEGKESQTIFKRMSYDEKRDQSVVHCRPLTGRTHQLRVHLQYLGYPIANDPLYSQESVWGPGCGKGGVDLVPQGEQSSQIAAIQERRAKGLASGQSTPPPIPDDSDRLAGRETGPEIGPNKNAFKPREFDNVDITSPIYLSAQARNVIGALRRQRDEAEDWVKWKEVVWATKKVQDELSEDEASGSGKSTPRRKIPHPSVNQAQRRIKAVDREMLEQSPSPLPAPEFIPEGFCHQCFIPVADDPDPETLFIYLHALRYHTEPLGTWETPLPRWAGENWDGDWRGWDGEPPVSALGAGRQAEAGKQTPQAAAAAASEPAAAQ</sequence>
<evidence type="ECO:0000313" key="3">
    <source>
        <dbReference type="EMBL" id="KAL1412961.1"/>
    </source>
</evidence>
<feature type="region of interest" description="Disordered" evidence="1">
    <location>
        <begin position="544"/>
        <end position="584"/>
    </location>
</feature>
<gene>
    <name evidence="3" type="ORF">Q8F55_000710</name>
</gene>
<reference evidence="3 4" key="1">
    <citation type="submission" date="2023-08" db="EMBL/GenBank/DDBJ databases">
        <title>Annotated Genome Sequence of Vanrija albida AlHP1.</title>
        <authorList>
            <person name="Herzog R."/>
        </authorList>
    </citation>
    <scope>NUCLEOTIDE SEQUENCE [LARGE SCALE GENOMIC DNA]</scope>
    <source>
        <strain evidence="3 4">AlHP1</strain>
    </source>
</reference>
<dbReference type="PANTHER" id="PTHR21600">
    <property type="entry name" value="MITOCHONDRIAL RNA PSEUDOURIDINE SYNTHASE"/>
    <property type="match status" value="1"/>
</dbReference>
<dbReference type="Proteomes" id="UP001565368">
    <property type="component" value="Unassembled WGS sequence"/>
</dbReference>
<feature type="compositionally biased region" description="Basic and acidic residues" evidence="1">
    <location>
        <begin position="367"/>
        <end position="377"/>
    </location>
</feature>
<dbReference type="InterPro" id="IPR006145">
    <property type="entry name" value="PsdUridine_synth_RsuA/RluA"/>
</dbReference>
<evidence type="ECO:0000256" key="1">
    <source>
        <dbReference type="SAM" id="MobiDB-lite"/>
    </source>
</evidence>
<feature type="region of interest" description="Disordered" evidence="1">
    <location>
        <begin position="1"/>
        <end position="40"/>
    </location>
</feature>
<dbReference type="PANTHER" id="PTHR21600:SF40">
    <property type="entry name" value="PSEUDOURIDYLATE SYNTHASE RPUSD2"/>
    <property type="match status" value="1"/>
</dbReference>
<dbReference type="EMBL" id="JBBXJM010000001">
    <property type="protein sequence ID" value="KAL1412961.1"/>
    <property type="molecule type" value="Genomic_DNA"/>
</dbReference>
<protein>
    <recommendedName>
        <fullName evidence="2">Pseudouridine synthase RsuA/RluA-like domain-containing protein</fullName>
    </recommendedName>
</protein>
<dbReference type="RefSeq" id="XP_069212905.1">
    <property type="nucleotide sequence ID" value="XM_069349361.1"/>
</dbReference>
<feature type="domain" description="Pseudouridine synthase RsuA/RluA-like" evidence="2">
    <location>
        <begin position="158"/>
        <end position="304"/>
    </location>
</feature>
<feature type="compositionally biased region" description="Low complexity" evidence="1">
    <location>
        <begin position="13"/>
        <end position="31"/>
    </location>
</feature>
<name>A0ABR3QE22_9TREE</name>
<dbReference type="InterPro" id="IPR006224">
    <property type="entry name" value="PsdUridine_synth_RluA-like_CS"/>
</dbReference>
<dbReference type="InterPro" id="IPR020103">
    <property type="entry name" value="PsdUridine_synth_cat_dom_sf"/>
</dbReference>
<dbReference type="NCBIfam" id="TIGR00005">
    <property type="entry name" value="rluA_subfam"/>
    <property type="match status" value="1"/>
</dbReference>
<comment type="caution">
    <text evidence="3">The sequence shown here is derived from an EMBL/GenBank/DDBJ whole genome shotgun (WGS) entry which is preliminary data.</text>
</comment>
<dbReference type="InterPro" id="IPR006225">
    <property type="entry name" value="PsdUridine_synth_RluC/D"/>
</dbReference>
<dbReference type="SUPFAM" id="SSF55120">
    <property type="entry name" value="Pseudouridine synthase"/>
    <property type="match status" value="1"/>
</dbReference>
<accession>A0ABR3QE22</accession>